<accession>A0A8T0IJM7</accession>
<feature type="compositionally biased region" description="Basic and acidic residues" evidence="2">
    <location>
        <begin position="1288"/>
        <end position="1335"/>
    </location>
</feature>
<feature type="region of interest" description="Disordered" evidence="2">
    <location>
        <begin position="530"/>
        <end position="579"/>
    </location>
</feature>
<feature type="compositionally biased region" description="Basic and acidic residues" evidence="2">
    <location>
        <begin position="1240"/>
        <end position="1267"/>
    </location>
</feature>
<dbReference type="Pfam" id="PF00076">
    <property type="entry name" value="RRM_1"/>
    <property type="match status" value="1"/>
</dbReference>
<gene>
    <name evidence="4" type="ORF">KC19_3G176100</name>
</gene>
<feature type="region of interest" description="Disordered" evidence="2">
    <location>
        <begin position="1205"/>
        <end position="1225"/>
    </location>
</feature>
<name>A0A8T0IJM7_CERPU</name>
<dbReference type="Proteomes" id="UP000822688">
    <property type="component" value="Chromosome 3"/>
</dbReference>
<dbReference type="InterPro" id="IPR012921">
    <property type="entry name" value="SPOC_C"/>
</dbReference>
<evidence type="ECO:0000259" key="3">
    <source>
        <dbReference type="PROSITE" id="PS50102"/>
    </source>
</evidence>
<dbReference type="SUPFAM" id="SSF54928">
    <property type="entry name" value="RNA-binding domain, RBD"/>
    <property type="match status" value="2"/>
</dbReference>
<dbReference type="EMBL" id="CM026423">
    <property type="protein sequence ID" value="KAG0583970.1"/>
    <property type="molecule type" value="Genomic_DNA"/>
</dbReference>
<evidence type="ECO:0000313" key="5">
    <source>
        <dbReference type="Proteomes" id="UP000822688"/>
    </source>
</evidence>
<dbReference type="Gene3D" id="3.30.70.330">
    <property type="match status" value="2"/>
</dbReference>
<feature type="region of interest" description="Disordered" evidence="2">
    <location>
        <begin position="687"/>
        <end position="760"/>
    </location>
</feature>
<feature type="region of interest" description="Disordered" evidence="2">
    <location>
        <begin position="1240"/>
        <end position="1399"/>
    </location>
</feature>
<comment type="caution">
    <text evidence="4">The sequence shown here is derived from an EMBL/GenBank/DDBJ whole genome shotgun (WGS) entry which is preliminary data.</text>
</comment>
<feature type="domain" description="RRM" evidence="3">
    <location>
        <begin position="961"/>
        <end position="1033"/>
    </location>
</feature>
<feature type="compositionally biased region" description="Low complexity" evidence="2">
    <location>
        <begin position="736"/>
        <end position="746"/>
    </location>
</feature>
<organism evidence="4 5">
    <name type="scientific">Ceratodon purpureus</name>
    <name type="common">Fire moss</name>
    <name type="synonym">Dicranum purpureum</name>
    <dbReference type="NCBI Taxonomy" id="3225"/>
    <lineage>
        <taxon>Eukaryota</taxon>
        <taxon>Viridiplantae</taxon>
        <taxon>Streptophyta</taxon>
        <taxon>Embryophyta</taxon>
        <taxon>Bryophyta</taxon>
        <taxon>Bryophytina</taxon>
        <taxon>Bryopsida</taxon>
        <taxon>Dicranidae</taxon>
        <taxon>Pseudoditrichales</taxon>
        <taxon>Ditrichaceae</taxon>
        <taxon>Ceratodon</taxon>
    </lineage>
</organism>
<dbReference type="InterPro" id="IPR052586">
    <property type="entry name" value="ASCC2"/>
</dbReference>
<feature type="compositionally biased region" description="Polar residues" evidence="2">
    <location>
        <begin position="1478"/>
        <end position="1489"/>
    </location>
</feature>
<feature type="compositionally biased region" description="Polar residues" evidence="2">
    <location>
        <begin position="554"/>
        <end position="563"/>
    </location>
</feature>
<keyword evidence="5" id="KW-1185">Reference proteome</keyword>
<keyword evidence="1" id="KW-0694">RNA-binding</keyword>
<feature type="compositionally biased region" description="Low complexity" evidence="2">
    <location>
        <begin position="1351"/>
        <end position="1367"/>
    </location>
</feature>
<reference evidence="4" key="1">
    <citation type="submission" date="2020-06" db="EMBL/GenBank/DDBJ databases">
        <title>WGS assembly of Ceratodon purpureus strain R40.</title>
        <authorList>
            <person name="Carey S.B."/>
            <person name="Jenkins J."/>
            <person name="Shu S."/>
            <person name="Lovell J.T."/>
            <person name="Sreedasyam A."/>
            <person name="Maumus F."/>
            <person name="Tiley G.P."/>
            <person name="Fernandez-Pozo N."/>
            <person name="Barry K."/>
            <person name="Chen C."/>
            <person name="Wang M."/>
            <person name="Lipzen A."/>
            <person name="Daum C."/>
            <person name="Saski C.A."/>
            <person name="Payton A.C."/>
            <person name="Mcbreen J.C."/>
            <person name="Conrad R.E."/>
            <person name="Kollar L.M."/>
            <person name="Olsson S."/>
            <person name="Huttunen S."/>
            <person name="Landis J.B."/>
            <person name="Wickett N.J."/>
            <person name="Johnson M.G."/>
            <person name="Rensing S.A."/>
            <person name="Grimwood J."/>
            <person name="Schmutz J."/>
            <person name="Mcdaniel S.F."/>
        </authorList>
    </citation>
    <scope>NUCLEOTIDE SEQUENCE</scope>
    <source>
        <strain evidence="4">R40</strain>
    </source>
</reference>
<feature type="region of interest" description="Disordered" evidence="2">
    <location>
        <begin position="593"/>
        <end position="651"/>
    </location>
</feature>
<feature type="domain" description="RRM" evidence="3">
    <location>
        <begin position="1118"/>
        <end position="1198"/>
    </location>
</feature>
<dbReference type="CDD" id="cd00590">
    <property type="entry name" value="RRM_SF"/>
    <property type="match status" value="2"/>
</dbReference>
<dbReference type="CDD" id="cd21546">
    <property type="entry name" value="SPOC_FPA-like"/>
    <property type="match status" value="1"/>
</dbReference>
<feature type="region of interest" description="Disordered" evidence="2">
    <location>
        <begin position="1037"/>
        <end position="1071"/>
    </location>
</feature>
<evidence type="ECO:0000256" key="2">
    <source>
        <dbReference type="SAM" id="MobiDB-lite"/>
    </source>
</evidence>
<dbReference type="GO" id="GO:0003723">
    <property type="term" value="F:RNA binding"/>
    <property type="evidence" value="ECO:0007669"/>
    <property type="project" value="UniProtKB-UniRule"/>
</dbReference>
<evidence type="ECO:0000256" key="1">
    <source>
        <dbReference type="PROSITE-ProRule" id="PRU00176"/>
    </source>
</evidence>
<feature type="compositionally biased region" description="Pro residues" evidence="2">
    <location>
        <begin position="1533"/>
        <end position="1578"/>
    </location>
</feature>
<proteinExistence type="predicted"/>
<dbReference type="PANTHER" id="PTHR21494">
    <property type="entry name" value="ACTIVATING SIGNAL COINTEGRATOR 1 COMPLEX SUBUNIT 2 ASC-1 COMPLEX SUBUNIT P100"/>
    <property type="match status" value="1"/>
</dbReference>
<sequence>MASEQPFKKRRRYEQLMAEGAPSLQQHQEVAAAAVEAPTAVAVKVEQPAGEGVRVKKEKVVEEAASVAPGVEGVKMEREKDGGVVAVEAVKAVKVEGAGVDRGKEGVVVDKEDEKVRKKRNREEIGNFYKAYRRVRMCLTRRDDPAAFGVKHDLESAYHSMIELSQGCVSVRRIAAELVPRYAIFCPTALEAAAKMTLQLSDWSCNILQKGGKEGEGLAGETAEACFDGLVNIVTAAVNSAFELSNLSAMCSEVCRNIYLYLLRQLDGRELLSFYASSLKEEDNSDKQKEHPNSEDIDAIVDSINPEKLGALIISSIVQIFTCDPQGVLTVCLELLRATDADHRKAGQHFLAQIVKSRNESKSSNGSPAEKIQGSGVVVKTEVDGSKQREDEPAPMKIDASSSGHDPEEAAVGKSSLVAMVIHSKPDVERWLVTAVRRFRRTASNGVIEEALPVLLPLLKSLHTFTSLDLELATLEELDVGPSPVEEEEKPRGRPFYSRFSRSVEQPPVSWNNTPGFSKEHREYLDNPLRTNESADRNRWGFGPPNQPGFMRGQFSSGPNEGSANPAISPAPAKEEMWRRGKDHVNVSTAMEMPAQTEKPSPMWEREVAPPGHSWEAPSGGWSSGRQASRGYEHLPPKEFGNHKSPPGADVWRQRERDYASNKDGLPRESNVISPYRNLEVDIPTTWAPSSSWHAGGRGPQDKREQPSGSDVDGWSHGREFANEGSKAEMSTGGAPLLPSPQQQPSTPRAQNSSPNQTGWFSDVDAAAMDVFAASTYLLVGPISPPMSESAIKFQVEKVVPIESISRNQDYAVLGFRTVRDAAKAREVVQGGMAWSKALRIKFIESAPKTTEGAANVIAVGPSCFVWVGGISSQNAKEDLLKDVLGAGLKQPRSVTALVNASAISLEFETPEDAAAVLSHIRQRRREGGGPLLPNSKAIGDRNMMGSMIQPGDLPSPVANRHLWIGRVDPLIREEELLSAFGHFGDLTGWKFLRQSGCCFIDFRSPESAALAKANLNGTRFGNQCINVEYKNAPAHRNASGPLLNSPPHPPALLHTPSLHGSSSGRSPANPALNQALVNISNKLMNFTGGSMGSFHAGRSRGGRGGGGREAAERVPTNTLWVGLPDMVGPNFMNEAELKQVFNLAASGVGIVTKVRSARTTRGPCRFVEFDRVDAAAVALRTVSGRLDPAIQIEFSNSAISLQHTEHPHGHAHSHGHGGPAHSQIPFMDVRRRGWDYQHEKERSLGARPREWDMDGEGRESPSRMDFDDGSMASGQGHSGLPPGWGNIREKDFPDEEYHSESREQHQRIGRYDSSIDYRDDSSGRMDMSTPRHDSSSNFQNASGPAVDIGPAVSESSPVPPQSSSHSLLGRKPTLDRQPSAGASLIRPPLPPQGATLAPLPILKHPSRAHLERVPSNNSWSNTLGGVPSSPLGQVSPATSTPVSKSALLSPLGTPLQYRGPTKLEKGAGRSGPPLLQSPVTPVLSSLPLSQPVDHLNQPLEQLNSLPEQLSSPLEPVSNAFERANSHVEAMHPPLPPLPPISPPPPPPSETPPPPPSSPPPPPPMPPPPSSPPPPLPSTPHDHNAFSAHAPITGHDRRDTTAGQARGAAAVVEAHQWRGTLCKSGMQYCQVLAYRQDSTSSSYDRTPFEPAGWPDKLDVTKRADFKSVKSTFQNTPPNQREICRLIAGPEHRDGFEQFVTYLKQRDRSGVVKLPASDRLWQRMLYILPWSAETCSMLEISQQPSSCLIGIILPAPPSMAGS</sequence>
<dbReference type="InterPro" id="IPR035979">
    <property type="entry name" value="RBD_domain_sf"/>
</dbReference>
<feature type="compositionally biased region" description="Basic and acidic residues" evidence="2">
    <location>
        <begin position="631"/>
        <end position="642"/>
    </location>
</feature>
<feature type="compositionally biased region" description="Polar residues" evidence="2">
    <location>
        <begin position="1059"/>
        <end position="1071"/>
    </location>
</feature>
<dbReference type="GO" id="GO:0043130">
    <property type="term" value="F:ubiquitin binding"/>
    <property type="evidence" value="ECO:0007669"/>
    <property type="project" value="TreeGrafter"/>
</dbReference>
<feature type="region of interest" description="Disordered" evidence="2">
    <location>
        <begin position="1433"/>
        <end position="1493"/>
    </location>
</feature>
<protein>
    <recommendedName>
        <fullName evidence="3">RRM domain-containing protein</fullName>
    </recommendedName>
</protein>
<dbReference type="SMART" id="SM00360">
    <property type="entry name" value="RRM"/>
    <property type="match status" value="3"/>
</dbReference>
<feature type="compositionally biased region" description="Polar residues" evidence="2">
    <location>
        <begin position="1433"/>
        <end position="1444"/>
    </location>
</feature>
<evidence type="ECO:0000313" key="4">
    <source>
        <dbReference type="EMBL" id="KAG0583970.1"/>
    </source>
</evidence>
<feature type="compositionally biased region" description="Basic and acidic residues" evidence="2">
    <location>
        <begin position="381"/>
        <end position="394"/>
    </location>
</feature>
<dbReference type="InterPro" id="IPR012677">
    <property type="entry name" value="Nucleotide-bd_a/b_plait_sf"/>
</dbReference>
<feature type="compositionally biased region" description="Polar residues" evidence="2">
    <location>
        <begin position="747"/>
        <end position="760"/>
    </location>
</feature>
<dbReference type="PROSITE" id="PS50102">
    <property type="entry name" value="RRM"/>
    <property type="match status" value="2"/>
</dbReference>
<dbReference type="PANTHER" id="PTHR21494:SF2">
    <property type="entry name" value="NUCLEIC ACID BINDING PROTEIN"/>
    <property type="match status" value="1"/>
</dbReference>
<dbReference type="Pfam" id="PF07744">
    <property type="entry name" value="SPOC"/>
    <property type="match status" value="1"/>
</dbReference>
<feature type="region of interest" description="Disordered" evidence="2">
    <location>
        <begin position="357"/>
        <end position="410"/>
    </location>
</feature>
<dbReference type="InterPro" id="IPR000504">
    <property type="entry name" value="RRM_dom"/>
</dbReference>
<feature type="region of interest" description="Disordered" evidence="2">
    <location>
        <begin position="1529"/>
        <end position="1605"/>
    </location>
</feature>